<keyword evidence="7" id="KW-0961">Cell wall biogenesis/degradation</keyword>
<evidence type="ECO:0000256" key="5">
    <source>
        <dbReference type="ARBA" id="ARBA00022801"/>
    </source>
</evidence>
<evidence type="ECO:0000256" key="7">
    <source>
        <dbReference type="ARBA" id="ARBA00023316"/>
    </source>
</evidence>
<reference evidence="15" key="1">
    <citation type="submission" date="2013-12" db="EMBL/GenBank/DDBJ databases">
        <authorList>
            <person name="Genoscope - CEA"/>
        </authorList>
    </citation>
    <scope>NUCLEOTIDE SEQUENCE</scope>
    <source>
        <strain evidence="15">CBS 1993</strain>
    </source>
</reference>
<dbReference type="STRING" id="1382522.W6MMP3"/>
<keyword evidence="3" id="KW-0964">Secreted</keyword>
<dbReference type="GO" id="GO:0009986">
    <property type="term" value="C:cell surface"/>
    <property type="evidence" value="ECO:0007669"/>
    <property type="project" value="TreeGrafter"/>
</dbReference>
<keyword evidence="5 12" id="KW-0378">Hydrolase</keyword>
<evidence type="ECO:0000256" key="6">
    <source>
        <dbReference type="ARBA" id="ARBA00023295"/>
    </source>
</evidence>
<dbReference type="EMBL" id="HG793128">
    <property type="protein sequence ID" value="CDK27874.1"/>
    <property type="molecule type" value="Genomic_DNA"/>
</dbReference>
<dbReference type="PROSITE" id="PS00659">
    <property type="entry name" value="GLYCOSYL_HYDROL_F5"/>
    <property type="match status" value="1"/>
</dbReference>
<evidence type="ECO:0000313" key="15">
    <source>
        <dbReference type="EMBL" id="CDK27874.1"/>
    </source>
</evidence>
<dbReference type="InterPro" id="IPR050386">
    <property type="entry name" value="Glycosyl_hydrolase_5"/>
</dbReference>
<dbReference type="RefSeq" id="XP_022459866.1">
    <property type="nucleotide sequence ID" value="XM_022602310.1"/>
</dbReference>
<evidence type="ECO:0000259" key="14">
    <source>
        <dbReference type="Pfam" id="PF00150"/>
    </source>
</evidence>
<keyword evidence="4 13" id="KW-0732">Signal</keyword>
<evidence type="ECO:0000256" key="10">
    <source>
        <dbReference type="ARBA" id="ARBA00041761"/>
    </source>
</evidence>
<evidence type="ECO:0000256" key="11">
    <source>
        <dbReference type="ARBA" id="ARBA00073255"/>
    </source>
</evidence>
<evidence type="ECO:0000256" key="9">
    <source>
        <dbReference type="ARBA" id="ARBA00038929"/>
    </source>
</evidence>
<evidence type="ECO:0000256" key="2">
    <source>
        <dbReference type="ARBA" id="ARBA00005641"/>
    </source>
</evidence>
<dbReference type="GeneID" id="34521254"/>
<protein>
    <recommendedName>
        <fullName evidence="11">Glucan 1,3-beta-glucosidase</fullName>
        <ecNumber evidence="9">3.2.1.58</ecNumber>
    </recommendedName>
    <alternativeName>
        <fullName evidence="10">Exo-1,3-beta-glucanase</fullName>
    </alternativeName>
</protein>
<dbReference type="SUPFAM" id="SSF51445">
    <property type="entry name" value="(Trans)glycosidases"/>
    <property type="match status" value="1"/>
</dbReference>
<evidence type="ECO:0000256" key="3">
    <source>
        <dbReference type="ARBA" id="ARBA00022525"/>
    </source>
</evidence>
<dbReference type="Proteomes" id="UP000019384">
    <property type="component" value="Unassembled WGS sequence"/>
</dbReference>
<accession>W6MMP3</accession>
<dbReference type="InterPro" id="IPR018087">
    <property type="entry name" value="Glyco_hydro_5_CS"/>
</dbReference>
<gene>
    <name evidence="15" type="ORF">KUCA_T00003853001</name>
</gene>
<dbReference type="Gene3D" id="3.20.20.80">
    <property type="entry name" value="Glycosidases"/>
    <property type="match status" value="1"/>
</dbReference>
<dbReference type="Pfam" id="PF00150">
    <property type="entry name" value="Cellulase"/>
    <property type="match status" value="1"/>
</dbReference>
<dbReference type="InterPro" id="IPR001547">
    <property type="entry name" value="Glyco_hydro_5"/>
</dbReference>
<keyword evidence="6 12" id="KW-0326">Glycosidase</keyword>
<comment type="catalytic activity">
    <reaction evidence="8">
        <text>Successive hydrolysis of beta-D-glucose units from the non-reducing ends of (1-&gt;3)-beta-D-glucans, releasing alpha-glucose.</text>
        <dbReference type="EC" id="3.2.1.58"/>
    </reaction>
</comment>
<dbReference type="GO" id="GO:0009251">
    <property type="term" value="P:glucan catabolic process"/>
    <property type="evidence" value="ECO:0007669"/>
    <property type="project" value="TreeGrafter"/>
</dbReference>
<comment type="similarity">
    <text evidence="2 12">Belongs to the glycosyl hydrolase 5 (cellulase A) family.</text>
</comment>
<dbReference type="InterPro" id="IPR017853">
    <property type="entry name" value="GH"/>
</dbReference>
<evidence type="ECO:0000256" key="12">
    <source>
        <dbReference type="RuleBase" id="RU361153"/>
    </source>
</evidence>
<feature type="domain" description="Glycoside hydrolase family 5" evidence="14">
    <location>
        <begin position="82"/>
        <end position="278"/>
    </location>
</feature>
<dbReference type="GO" id="GO:0005576">
    <property type="term" value="C:extracellular region"/>
    <property type="evidence" value="ECO:0007669"/>
    <property type="project" value="UniProtKB-SubCell"/>
</dbReference>
<dbReference type="PANTHER" id="PTHR31297:SF1">
    <property type="entry name" value="GLUCAN 1,3-BETA-GLUCOSIDASE I_II-RELATED"/>
    <property type="match status" value="1"/>
</dbReference>
<dbReference type="HOGENOM" id="CLU_004624_0_1_1"/>
<organism evidence="15 16">
    <name type="scientific">Kuraishia capsulata CBS 1993</name>
    <dbReference type="NCBI Taxonomy" id="1382522"/>
    <lineage>
        <taxon>Eukaryota</taxon>
        <taxon>Fungi</taxon>
        <taxon>Dikarya</taxon>
        <taxon>Ascomycota</taxon>
        <taxon>Saccharomycotina</taxon>
        <taxon>Pichiomycetes</taxon>
        <taxon>Pichiales</taxon>
        <taxon>Pichiaceae</taxon>
        <taxon>Kuraishia</taxon>
    </lineage>
</organism>
<feature type="signal peptide" evidence="13">
    <location>
        <begin position="1"/>
        <end position="20"/>
    </location>
</feature>
<keyword evidence="16" id="KW-1185">Reference proteome</keyword>
<evidence type="ECO:0000256" key="4">
    <source>
        <dbReference type="ARBA" id="ARBA00022729"/>
    </source>
</evidence>
<dbReference type="PANTHER" id="PTHR31297">
    <property type="entry name" value="GLUCAN ENDO-1,6-BETA-GLUCOSIDASE B"/>
    <property type="match status" value="1"/>
</dbReference>
<dbReference type="GO" id="GO:0004338">
    <property type="term" value="F:glucan exo-1,3-beta-glucosidase activity"/>
    <property type="evidence" value="ECO:0007669"/>
    <property type="project" value="UniProtKB-EC"/>
</dbReference>
<reference evidence="15" key="2">
    <citation type="submission" date="2014-02" db="EMBL/GenBank/DDBJ databases">
        <title>Complete DNA sequence of /Kuraishia capsulata/ illustrates novel genomic features among budding yeasts (/Saccharomycotina/).</title>
        <authorList>
            <person name="Morales L."/>
            <person name="Noel B."/>
            <person name="Porcel B."/>
            <person name="Marcet-Houben M."/>
            <person name="Hullo M-F."/>
            <person name="Sacerdot C."/>
            <person name="Tekaia F."/>
            <person name="Leh-Louis V."/>
            <person name="Despons L."/>
            <person name="Khanna V."/>
            <person name="Aury J-M."/>
            <person name="Barbe V."/>
            <person name="Couloux A."/>
            <person name="Labadie K."/>
            <person name="Pelletier E."/>
            <person name="Souciet J-L."/>
            <person name="Boekhout T."/>
            <person name="Gabaldon T."/>
            <person name="Wincker P."/>
            <person name="Dujon B."/>
        </authorList>
    </citation>
    <scope>NUCLEOTIDE SEQUENCE</scope>
    <source>
        <strain evidence="15">CBS 1993</strain>
    </source>
</reference>
<comment type="subcellular location">
    <subcellularLocation>
        <location evidence="1">Secreted</location>
    </subcellularLocation>
</comment>
<name>W6MMP3_9ASCO</name>
<evidence type="ECO:0000256" key="13">
    <source>
        <dbReference type="SAM" id="SignalP"/>
    </source>
</evidence>
<dbReference type="FunFam" id="3.20.20.80:FF:000033">
    <property type="entry name" value="Glucan 1,3-beta-glucosidase A"/>
    <property type="match status" value="1"/>
</dbReference>
<sequence>MLQTLPLLSILASLVLLATALPVKPSLQLIKRNSRWDYSSDKIYGVNIGGWFVLEPYITPSLFEAFGDNPPVDEYHYTQQLGKDEALNRLDAHWSTWITEKDFEDIAGYGLNFARIPIGYWAFQLLDSDPYVQGQEAYLDQALGWARNNNIKVWIDLHGAPGSQNGFDNSGLRDQIEFQQGDNVQVTLDVLTYISNKYGGSDYADVVIGIQLLNEPLGSSLDISDLQSFYWSGYEAVRNAGDAPVIIHDAFLQTGAWNDVLSVDQGAWDVVVDHHHYQVFSTGELQRSIADHVSVACSWGTDGNSEYHWNLCGEFTAALTDCAYWLNGIGRGARYDGSYESSWIGSCDGLNDYSQWDSNRISETRQYIEAQLDAFEYGKNAGWVFWCLKTESTVEWDFKRLVLLGAIPQPLSDRWFPGQCGF</sequence>
<dbReference type="EC" id="3.2.1.58" evidence="9"/>
<feature type="chain" id="PRO_5004878769" description="Glucan 1,3-beta-glucosidase" evidence="13">
    <location>
        <begin position="21"/>
        <end position="422"/>
    </location>
</feature>
<dbReference type="OrthoDB" id="62120at2759"/>
<evidence type="ECO:0000256" key="8">
    <source>
        <dbReference type="ARBA" id="ARBA00036824"/>
    </source>
</evidence>
<dbReference type="AlphaFoldDB" id="W6MMP3"/>
<evidence type="ECO:0000256" key="1">
    <source>
        <dbReference type="ARBA" id="ARBA00004613"/>
    </source>
</evidence>
<dbReference type="GO" id="GO:0071555">
    <property type="term" value="P:cell wall organization"/>
    <property type="evidence" value="ECO:0007669"/>
    <property type="project" value="UniProtKB-KW"/>
</dbReference>
<proteinExistence type="inferred from homology"/>
<evidence type="ECO:0000313" key="16">
    <source>
        <dbReference type="Proteomes" id="UP000019384"/>
    </source>
</evidence>